<dbReference type="Pfam" id="PF12796">
    <property type="entry name" value="Ank_2"/>
    <property type="match status" value="4"/>
</dbReference>
<protein>
    <submittedName>
        <fullName evidence="4">Uncharacterized protein</fullName>
    </submittedName>
</protein>
<feature type="repeat" description="ANK" evidence="3">
    <location>
        <begin position="710"/>
        <end position="742"/>
    </location>
</feature>
<name>A0AAE0XTW4_9GAST</name>
<evidence type="ECO:0000256" key="1">
    <source>
        <dbReference type="ARBA" id="ARBA00022737"/>
    </source>
</evidence>
<dbReference type="PROSITE" id="PS50088">
    <property type="entry name" value="ANK_REPEAT"/>
    <property type="match status" value="8"/>
</dbReference>
<comment type="caution">
    <text evidence="4">The sequence shown here is derived from an EMBL/GenBank/DDBJ whole genome shotgun (WGS) entry which is preliminary data.</text>
</comment>
<dbReference type="SUPFAM" id="SSF48403">
    <property type="entry name" value="Ankyrin repeat"/>
    <property type="match status" value="2"/>
</dbReference>
<dbReference type="InterPro" id="IPR036770">
    <property type="entry name" value="Ankyrin_rpt-contain_sf"/>
</dbReference>
<keyword evidence="2 3" id="KW-0040">ANK repeat</keyword>
<keyword evidence="1" id="KW-0677">Repeat</keyword>
<dbReference type="AlphaFoldDB" id="A0AAE0XTW4"/>
<sequence length="999" mass="109922">MSLVKAFKRKATGSDNEGGSKSKKPLLCLNNNARLTKAADNGDILGVRNILEKKDQKLSSLCLYNVLLKAVEEGKKQIVQIILSHGICVGFKSKNGGLALISAAKHGYLDIVKLLIRKGTPINAKDSCGKTALMASVEKSCCSALILYLLKDCKADINLQDNDGKTALMLAVERWDYETIQMFFSGSKNDTEYDCDEDIKDKDGHTALDLAKMNGSADLLNVLSEGRKKSMSPLSVAAGRNNFDLVQKLVEVYPSCVENVDFGEAPLTAAMHGLDGDQEVWDGKIHCSFEIMDFLLQAGVSVNCHHKCGHTPLMFAASAGSDRAVKLLLSYTAHLNDTSYEDSASKTVHLRTALMMAARKGWTSIVESLIQAGSDLYIEDEEGESALGLAIIGGHMACVQALLKQWKFLTNSDVELMDTHKVLTVLIEVKDRWHELLQDSQLLHKLLCKAIQARSYELVTALINHGADVNRCGGHFKLLCPLFLALNNTRMLQIILDLGADINVCLNLSGHTALMHAAFTNNVCLVETLLKYNADMYAESNCHTALTLACVKDNTEVVSALLDHGMEVNHVTENKQTALWCSLKAKNFALTEMLIKHGANVNFASSGGVTVLMEALRHCAADFSELILKHGADVNAQDDNGDTALFHALRTHSLFKGEKVSLLLQYGANFNHINLSLRTPLMVAAGLHRNLYVFKVLLASQPELNAGDINGDTALHVTVHCSDEEKLKMLVSSGAQMNIHDEQHRTPLMVAFKDLNWRMIKALLSLGASTNVQSSQLVSSRWKADLDSLLKTFCTYDPSYERSVAFNKCVEALLNAGCSLHVADPYNLDKFLGTCINEGECKMVRLLVQSGVGPNPLDLTCLPETFLKKFIIDAVSVCNFNVSPLCTAILVRRRKIVGMFSQICFYHHGDAKMLQHPKMKEKLEELFMNGSHMNPSLLDELCPKNWSLRTWSKLAVQRAVGFGEGRELRVRALPIPQRLQDELLFKNISATTTLVGSNS</sequence>
<keyword evidence="5" id="KW-1185">Reference proteome</keyword>
<dbReference type="PANTHER" id="PTHR24141:SF1">
    <property type="entry name" value="2-5A-DEPENDENT RIBONUCLEASE"/>
    <property type="match status" value="1"/>
</dbReference>
<evidence type="ECO:0000256" key="3">
    <source>
        <dbReference type="PROSITE-ProRule" id="PRU00023"/>
    </source>
</evidence>
<feature type="repeat" description="ANK" evidence="3">
    <location>
        <begin position="743"/>
        <end position="775"/>
    </location>
</feature>
<evidence type="ECO:0000313" key="4">
    <source>
        <dbReference type="EMBL" id="KAK3711793.1"/>
    </source>
</evidence>
<evidence type="ECO:0000256" key="2">
    <source>
        <dbReference type="ARBA" id="ARBA00023043"/>
    </source>
</evidence>
<proteinExistence type="predicted"/>
<evidence type="ECO:0000313" key="5">
    <source>
        <dbReference type="Proteomes" id="UP001283361"/>
    </source>
</evidence>
<gene>
    <name evidence="4" type="ORF">RRG08_036997</name>
</gene>
<dbReference type="PANTHER" id="PTHR24141">
    <property type="entry name" value="2-5A-DEPENDENT RIBONUCLEASE"/>
    <property type="match status" value="1"/>
</dbReference>
<feature type="repeat" description="ANK" evidence="3">
    <location>
        <begin position="541"/>
        <end position="573"/>
    </location>
</feature>
<dbReference type="SMART" id="SM00248">
    <property type="entry name" value="ANK"/>
    <property type="match status" value="22"/>
</dbReference>
<reference evidence="4" key="1">
    <citation type="journal article" date="2023" name="G3 (Bethesda)">
        <title>A reference genome for the long-term kleptoplast-retaining sea slug Elysia crispata morphotype clarki.</title>
        <authorList>
            <person name="Eastman K.E."/>
            <person name="Pendleton A.L."/>
            <person name="Shaikh M.A."/>
            <person name="Suttiyut T."/>
            <person name="Ogas R."/>
            <person name="Tomko P."/>
            <person name="Gavelis G."/>
            <person name="Widhalm J.R."/>
            <person name="Wisecaver J.H."/>
        </authorList>
    </citation>
    <scope>NUCLEOTIDE SEQUENCE</scope>
    <source>
        <strain evidence="4">ECLA1</strain>
    </source>
</reference>
<organism evidence="4 5">
    <name type="scientific">Elysia crispata</name>
    <name type="common">lettuce slug</name>
    <dbReference type="NCBI Taxonomy" id="231223"/>
    <lineage>
        <taxon>Eukaryota</taxon>
        <taxon>Metazoa</taxon>
        <taxon>Spiralia</taxon>
        <taxon>Lophotrochozoa</taxon>
        <taxon>Mollusca</taxon>
        <taxon>Gastropoda</taxon>
        <taxon>Heterobranchia</taxon>
        <taxon>Euthyneura</taxon>
        <taxon>Panpulmonata</taxon>
        <taxon>Sacoglossa</taxon>
        <taxon>Placobranchoidea</taxon>
        <taxon>Plakobranchidae</taxon>
        <taxon>Elysia</taxon>
    </lineage>
</organism>
<accession>A0AAE0XTW4</accession>
<dbReference type="GO" id="GO:0003723">
    <property type="term" value="F:RNA binding"/>
    <property type="evidence" value="ECO:0007669"/>
    <property type="project" value="TreeGrafter"/>
</dbReference>
<feature type="repeat" description="ANK" evidence="3">
    <location>
        <begin position="509"/>
        <end position="541"/>
    </location>
</feature>
<dbReference type="PROSITE" id="PS50297">
    <property type="entry name" value="ANK_REP_REGION"/>
    <property type="match status" value="6"/>
</dbReference>
<dbReference type="GO" id="GO:0006396">
    <property type="term" value="P:RNA processing"/>
    <property type="evidence" value="ECO:0007669"/>
    <property type="project" value="TreeGrafter"/>
</dbReference>
<dbReference type="Gene3D" id="1.25.40.20">
    <property type="entry name" value="Ankyrin repeat-containing domain"/>
    <property type="match status" value="5"/>
</dbReference>
<dbReference type="GO" id="GO:0004540">
    <property type="term" value="F:RNA nuclease activity"/>
    <property type="evidence" value="ECO:0007669"/>
    <property type="project" value="TreeGrafter"/>
</dbReference>
<dbReference type="Proteomes" id="UP001283361">
    <property type="component" value="Unassembled WGS sequence"/>
</dbReference>
<feature type="repeat" description="ANK" evidence="3">
    <location>
        <begin position="607"/>
        <end position="639"/>
    </location>
</feature>
<feature type="repeat" description="ANK" evidence="3">
    <location>
        <begin position="308"/>
        <end position="340"/>
    </location>
</feature>
<dbReference type="EMBL" id="JAWDGP010007596">
    <property type="protein sequence ID" value="KAK3711793.1"/>
    <property type="molecule type" value="Genomic_DNA"/>
</dbReference>
<feature type="repeat" description="ANK" evidence="3">
    <location>
        <begin position="95"/>
        <end position="127"/>
    </location>
</feature>
<feature type="repeat" description="ANK" evidence="3">
    <location>
        <begin position="349"/>
        <end position="381"/>
    </location>
</feature>
<dbReference type="InterPro" id="IPR002110">
    <property type="entry name" value="Ankyrin_rpt"/>
</dbReference>